<dbReference type="AlphaFoldDB" id="X1NEB3"/>
<keyword evidence="5" id="KW-0808">Transferase</keyword>
<keyword evidence="8" id="KW-0289">Folate biosynthesis</keyword>
<evidence type="ECO:0000256" key="4">
    <source>
        <dbReference type="ARBA" id="ARBA00012458"/>
    </source>
</evidence>
<accession>X1NEB3</accession>
<dbReference type="EMBL" id="BARV01009543">
    <property type="protein sequence ID" value="GAI16984.1"/>
    <property type="molecule type" value="Genomic_DNA"/>
</dbReference>
<dbReference type="Gene3D" id="3.20.20.20">
    <property type="entry name" value="Dihydropteroate synthase-like"/>
    <property type="match status" value="1"/>
</dbReference>
<evidence type="ECO:0000256" key="1">
    <source>
        <dbReference type="ARBA" id="ARBA00000012"/>
    </source>
</evidence>
<dbReference type="PANTHER" id="PTHR20941:SF1">
    <property type="entry name" value="FOLIC ACID SYNTHESIS PROTEIN FOL1"/>
    <property type="match status" value="1"/>
</dbReference>
<gene>
    <name evidence="10" type="ORF">S06H3_18791</name>
</gene>
<dbReference type="PROSITE" id="PS50972">
    <property type="entry name" value="PTERIN_BINDING"/>
    <property type="match status" value="1"/>
</dbReference>
<dbReference type="GO" id="GO:0005829">
    <property type="term" value="C:cytosol"/>
    <property type="evidence" value="ECO:0007669"/>
    <property type="project" value="TreeGrafter"/>
</dbReference>
<comment type="pathway">
    <text evidence="3">Cofactor biosynthesis; tetrahydrofolate biosynthesis; 7,8-dihydrofolate from 2-amino-4-hydroxy-6-hydroxymethyl-7,8-dihydropteridine diphosphate and 4-aminobenzoate: step 1/2.</text>
</comment>
<dbReference type="InterPro" id="IPR045031">
    <property type="entry name" value="DHP_synth-like"/>
</dbReference>
<dbReference type="NCBIfam" id="TIGR01496">
    <property type="entry name" value="DHPS"/>
    <property type="match status" value="1"/>
</dbReference>
<proteinExistence type="predicted"/>
<dbReference type="GO" id="GO:0046654">
    <property type="term" value="P:tetrahydrofolate biosynthetic process"/>
    <property type="evidence" value="ECO:0007669"/>
    <property type="project" value="TreeGrafter"/>
</dbReference>
<dbReference type="GO" id="GO:0046656">
    <property type="term" value="P:folic acid biosynthetic process"/>
    <property type="evidence" value="ECO:0007669"/>
    <property type="project" value="UniProtKB-KW"/>
</dbReference>
<evidence type="ECO:0000256" key="6">
    <source>
        <dbReference type="ARBA" id="ARBA00022723"/>
    </source>
</evidence>
<sequence length="228" mass="24969">LDIGGESTRPNSAPVSVDDEIKRVVPVIERLVSEVTVPLSIDTYKSEVARQAVEAGAMMINDQWGLKRDPQLAELAAEKDTPLVLMSNQRDRGGYDAKVRRDTAYYEDVMAEVISSLRNSLDLALKLGVPGENVILDPGIGFGKTWRQELEIIRRLGELKQLGRPILVGPSRKSFIGLVLDLPVDQRVEGTAATIAIAIANGADMVRVHDVKQMARVCRMSDAVVRSP</sequence>
<keyword evidence="6" id="KW-0479">Metal-binding</keyword>
<dbReference type="GO" id="GO:0046872">
    <property type="term" value="F:metal ion binding"/>
    <property type="evidence" value="ECO:0007669"/>
    <property type="project" value="UniProtKB-KW"/>
</dbReference>
<feature type="non-terminal residue" evidence="10">
    <location>
        <position position="1"/>
    </location>
</feature>
<keyword evidence="7" id="KW-0460">Magnesium</keyword>
<dbReference type="EC" id="2.5.1.15" evidence="4"/>
<evidence type="ECO:0000313" key="10">
    <source>
        <dbReference type="EMBL" id="GAI16984.1"/>
    </source>
</evidence>
<dbReference type="InterPro" id="IPR000489">
    <property type="entry name" value="Pterin-binding_dom"/>
</dbReference>
<dbReference type="GO" id="GO:0004156">
    <property type="term" value="F:dihydropteroate synthase activity"/>
    <property type="evidence" value="ECO:0007669"/>
    <property type="project" value="UniProtKB-EC"/>
</dbReference>
<dbReference type="InterPro" id="IPR011005">
    <property type="entry name" value="Dihydropteroate_synth-like_sf"/>
</dbReference>
<name>X1NEB3_9ZZZZ</name>
<dbReference type="SUPFAM" id="SSF51717">
    <property type="entry name" value="Dihydropteroate synthetase-like"/>
    <property type="match status" value="1"/>
</dbReference>
<evidence type="ECO:0000256" key="3">
    <source>
        <dbReference type="ARBA" id="ARBA00004763"/>
    </source>
</evidence>
<evidence type="ECO:0000259" key="9">
    <source>
        <dbReference type="PROSITE" id="PS50972"/>
    </source>
</evidence>
<dbReference type="CDD" id="cd00739">
    <property type="entry name" value="DHPS"/>
    <property type="match status" value="1"/>
</dbReference>
<comment type="caution">
    <text evidence="10">The sequence shown here is derived from an EMBL/GenBank/DDBJ whole genome shotgun (WGS) entry which is preliminary data.</text>
</comment>
<dbReference type="PANTHER" id="PTHR20941">
    <property type="entry name" value="FOLATE SYNTHESIS PROTEINS"/>
    <property type="match status" value="1"/>
</dbReference>
<comment type="cofactor">
    <cofactor evidence="2">
        <name>Mg(2+)</name>
        <dbReference type="ChEBI" id="CHEBI:18420"/>
    </cofactor>
</comment>
<dbReference type="InterPro" id="IPR006390">
    <property type="entry name" value="DHP_synth_dom"/>
</dbReference>
<organism evidence="10">
    <name type="scientific">marine sediment metagenome</name>
    <dbReference type="NCBI Taxonomy" id="412755"/>
    <lineage>
        <taxon>unclassified sequences</taxon>
        <taxon>metagenomes</taxon>
        <taxon>ecological metagenomes</taxon>
    </lineage>
</organism>
<reference evidence="10" key="1">
    <citation type="journal article" date="2014" name="Front. Microbiol.">
        <title>High frequency of phylogenetically diverse reductive dehalogenase-homologous genes in deep subseafloor sedimentary metagenomes.</title>
        <authorList>
            <person name="Kawai M."/>
            <person name="Futagami T."/>
            <person name="Toyoda A."/>
            <person name="Takaki Y."/>
            <person name="Nishi S."/>
            <person name="Hori S."/>
            <person name="Arai W."/>
            <person name="Tsubouchi T."/>
            <person name="Morono Y."/>
            <person name="Uchiyama I."/>
            <person name="Ito T."/>
            <person name="Fujiyama A."/>
            <person name="Inagaki F."/>
            <person name="Takami H."/>
        </authorList>
    </citation>
    <scope>NUCLEOTIDE SEQUENCE</scope>
    <source>
        <strain evidence="10">Expedition CK06-06</strain>
    </source>
</reference>
<dbReference type="Pfam" id="PF00809">
    <property type="entry name" value="Pterin_bind"/>
    <property type="match status" value="1"/>
</dbReference>
<comment type="catalytic activity">
    <reaction evidence="1">
        <text>(7,8-dihydropterin-6-yl)methyl diphosphate + 4-aminobenzoate = 7,8-dihydropteroate + diphosphate</text>
        <dbReference type="Rhea" id="RHEA:19949"/>
        <dbReference type="ChEBI" id="CHEBI:17836"/>
        <dbReference type="ChEBI" id="CHEBI:17839"/>
        <dbReference type="ChEBI" id="CHEBI:33019"/>
        <dbReference type="ChEBI" id="CHEBI:72950"/>
        <dbReference type="EC" id="2.5.1.15"/>
    </reaction>
</comment>
<feature type="domain" description="Pterin-binding" evidence="9">
    <location>
        <begin position="1"/>
        <end position="219"/>
    </location>
</feature>
<evidence type="ECO:0000256" key="8">
    <source>
        <dbReference type="ARBA" id="ARBA00022909"/>
    </source>
</evidence>
<evidence type="ECO:0000256" key="2">
    <source>
        <dbReference type="ARBA" id="ARBA00001946"/>
    </source>
</evidence>
<evidence type="ECO:0000256" key="5">
    <source>
        <dbReference type="ARBA" id="ARBA00022679"/>
    </source>
</evidence>
<protein>
    <recommendedName>
        <fullName evidence="4">dihydropteroate synthase</fullName>
        <ecNumber evidence="4">2.5.1.15</ecNumber>
    </recommendedName>
</protein>
<evidence type="ECO:0000256" key="7">
    <source>
        <dbReference type="ARBA" id="ARBA00022842"/>
    </source>
</evidence>